<proteinExistence type="predicted"/>
<feature type="region of interest" description="Disordered" evidence="1">
    <location>
        <begin position="28"/>
        <end position="60"/>
    </location>
</feature>
<evidence type="ECO:0008006" key="4">
    <source>
        <dbReference type="Google" id="ProtNLM"/>
    </source>
</evidence>
<comment type="caution">
    <text evidence="2">The sequence shown here is derived from an EMBL/GenBank/DDBJ whole genome shotgun (WGS) entry which is preliminary data.</text>
</comment>
<accession>A0A815L6G3</accession>
<evidence type="ECO:0000256" key="1">
    <source>
        <dbReference type="SAM" id="MobiDB-lite"/>
    </source>
</evidence>
<reference evidence="2" key="1">
    <citation type="submission" date="2021-02" db="EMBL/GenBank/DDBJ databases">
        <authorList>
            <person name="Nowell W R."/>
        </authorList>
    </citation>
    <scope>NUCLEOTIDE SEQUENCE</scope>
</reference>
<dbReference type="OrthoDB" id="5983378at2759"/>
<dbReference type="AlphaFoldDB" id="A0A815L6G3"/>
<dbReference type="EMBL" id="CAJNOO010004988">
    <property type="protein sequence ID" value="CAF1400169.1"/>
    <property type="molecule type" value="Genomic_DNA"/>
</dbReference>
<dbReference type="Proteomes" id="UP000663882">
    <property type="component" value="Unassembled WGS sequence"/>
</dbReference>
<gene>
    <name evidence="2" type="ORF">RFH988_LOCUS34805</name>
</gene>
<protein>
    <recommendedName>
        <fullName evidence="4">Transposase</fullName>
    </recommendedName>
</protein>
<feature type="compositionally biased region" description="Acidic residues" evidence="1">
    <location>
        <begin position="33"/>
        <end position="47"/>
    </location>
</feature>
<sequence length="333" mass="38514">MSWSPDASVEQLTLYPWLGRFRPIQEQHLASLSDDEGPSFDDDDNSSDSDSNVEVTSTIDESENELVDLSTYLQLESQFNNDDDQNFEWPEPPSTLYSSDSSDIEELRDSQQVLFSTKSFNSGDIQEQSTKRGKRKRLKGGGKKLVYVDLDHRLFAWYRSRRTDPKDKSLAPADIRREKVTFRHLEKQDHRIAKELNHSIPSSSWYLRFMKCHGLSLQRPKRQDKVPLDEVHRLANSFYMFNRRVSLWSIKRGAMAAFIPEDICNMDESPLALFGDQSKRSINDIGTSNEINGYISNKRFRTVILTFFAKNQRMQPVVLFTGKGNIGIDKRQK</sequence>
<feature type="region of interest" description="Disordered" evidence="1">
    <location>
        <begin position="81"/>
        <end position="102"/>
    </location>
</feature>
<evidence type="ECO:0000313" key="2">
    <source>
        <dbReference type="EMBL" id="CAF1400169.1"/>
    </source>
</evidence>
<name>A0A815L6G3_9BILA</name>
<evidence type="ECO:0000313" key="3">
    <source>
        <dbReference type="Proteomes" id="UP000663882"/>
    </source>
</evidence>
<organism evidence="2 3">
    <name type="scientific">Rotaria sordida</name>
    <dbReference type="NCBI Taxonomy" id="392033"/>
    <lineage>
        <taxon>Eukaryota</taxon>
        <taxon>Metazoa</taxon>
        <taxon>Spiralia</taxon>
        <taxon>Gnathifera</taxon>
        <taxon>Rotifera</taxon>
        <taxon>Eurotatoria</taxon>
        <taxon>Bdelloidea</taxon>
        <taxon>Philodinida</taxon>
        <taxon>Philodinidae</taxon>
        <taxon>Rotaria</taxon>
    </lineage>
</organism>